<organism evidence="2 3">
    <name type="scientific">Alicyclobacillus fastidiosus</name>
    <dbReference type="NCBI Taxonomy" id="392011"/>
    <lineage>
        <taxon>Bacteria</taxon>
        <taxon>Bacillati</taxon>
        <taxon>Bacillota</taxon>
        <taxon>Bacilli</taxon>
        <taxon>Bacillales</taxon>
        <taxon>Alicyclobacillaceae</taxon>
        <taxon>Alicyclobacillus</taxon>
    </lineage>
</organism>
<keyword evidence="3" id="KW-1185">Reference proteome</keyword>
<dbReference type="Pfam" id="PF00881">
    <property type="entry name" value="Nitroreductase"/>
    <property type="match status" value="1"/>
</dbReference>
<evidence type="ECO:0000313" key="2">
    <source>
        <dbReference type="EMBL" id="MFB5191738.1"/>
    </source>
</evidence>
<dbReference type="RefSeq" id="WP_275474123.1">
    <property type="nucleotide sequence ID" value="NZ_CP162940.1"/>
</dbReference>
<gene>
    <name evidence="2" type="ORF">KKP3000_000517</name>
</gene>
<comment type="caution">
    <text evidence="2">The sequence shown here is derived from an EMBL/GenBank/DDBJ whole genome shotgun (WGS) entry which is preliminary data.</text>
</comment>
<dbReference type="Proteomes" id="UP001579974">
    <property type="component" value="Unassembled WGS sequence"/>
</dbReference>
<proteinExistence type="predicted"/>
<feature type="domain" description="Nitroreductase" evidence="1">
    <location>
        <begin position="20"/>
        <end position="185"/>
    </location>
</feature>
<name>A0ABV5AHJ7_9BACL</name>
<reference evidence="2 3" key="1">
    <citation type="journal article" date="2024" name="Int. J. Mol. Sci.">
        <title>Exploration of Alicyclobacillus spp. Genome in Search of Antibiotic Resistance.</title>
        <authorList>
            <person name="Bucka-Kolendo J."/>
            <person name="Kiousi D.E."/>
            <person name="Dekowska A."/>
            <person name="Mikolajczuk-Szczyrba A."/>
            <person name="Karadedos D.M."/>
            <person name="Michael P."/>
            <person name="Galanis A."/>
            <person name="Sokolowska B."/>
        </authorList>
    </citation>
    <scope>NUCLEOTIDE SEQUENCE [LARGE SCALE GENOMIC DNA]</scope>
    <source>
        <strain evidence="2 3">KKP 3000</strain>
    </source>
</reference>
<dbReference type="PANTHER" id="PTHR43035">
    <property type="entry name" value="FATTY ACID REPRESSION MUTANT PROTEIN 2-RELATED"/>
    <property type="match status" value="1"/>
</dbReference>
<dbReference type="InterPro" id="IPR033877">
    <property type="entry name" value="Frm2/Hbn1"/>
</dbReference>
<protein>
    <submittedName>
        <fullName evidence="2">Nitroreductase family protein</fullName>
    </submittedName>
</protein>
<accession>A0ABV5AHJ7</accession>
<dbReference type="InterPro" id="IPR029479">
    <property type="entry name" value="Nitroreductase"/>
</dbReference>
<dbReference type="InterPro" id="IPR000415">
    <property type="entry name" value="Nitroreductase-like"/>
</dbReference>
<dbReference type="EMBL" id="JBDXSU010000013">
    <property type="protein sequence ID" value="MFB5191738.1"/>
    <property type="molecule type" value="Genomic_DNA"/>
</dbReference>
<evidence type="ECO:0000313" key="3">
    <source>
        <dbReference type="Proteomes" id="UP001579974"/>
    </source>
</evidence>
<dbReference type="SUPFAM" id="SSF55469">
    <property type="entry name" value="FMN-dependent nitroreductase-like"/>
    <property type="match status" value="1"/>
</dbReference>
<sequence>MAFAMEHKGVESTCFADAVTRRRSVRKLKRHASVNQAQIDKIVRIVVNAPSAYNMQSGRLVVLMDDEHEAFWDLAKMTYAQLLPEEKVASFMERLDGFRCGNGTVLFFEDEQTIREMQEKIPANKDSFVDWSHHGSGMLQFAMWTALCADGIAASLQHVNAIEEQFKERYHISPNWKMIAQMPFGAPDEEPVAKTMLDYADVVKFY</sequence>
<evidence type="ECO:0000259" key="1">
    <source>
        <dbReference type="Pfam" id="PF00881"/>
    </source>
</evidence>
<dbReference type="Gene3D" id="3.40.109.10">
    <property type="entry name" value="NADH Oxidase"/>
    <property type="match status" value="1"/>
</dbReference>
<dbReference type="PANTHER" id="PTHR43035:SF1">
    <property type="entry name" value="FATTY ACID REPRESSION MUTANT PROTEIN 2-RELATED"/>
    <property type="match status" value="1"/>
</dbReference>